<dbReference type="AlphaFoldDB" id="A0A655AYM3"/>
<dbReference type="InterPro" id="IPR012337">
    <property type="entry name" value="RNaseH-like_sf"/>
</dbReference>
<protein>
    <submittedName>
        <fullName evidence="1">Holliday junction resolvase-like protein</fullName>
        <ecNumber evidence="1">3.1.-.-</ecNumber>
    </submittedName>
</protein>
<dbReference type="Gene3D" id="3.30.420.140">
    <property type="entry name" value="YqgF/RNase H-like domain"/>
    <property type="match status" value="1"/>
</dbReference>
<dbReference type="InterPro" id="IPR005227">
    <property type="entry name" value="YqgF"/>
</dbReference>
<organism evidence="1 2">
    <name type="scientific">Mycobacterium tuberculosis</name>
    <dbReference type="NCBI Taxonomy" id="1773"/>
    <lineage>
        <taxon>Bacteria</taxon>
        <taxon>Bacillati</taxon>
        <taxon>Actinomycetota</taxon>
        <taxon>Actinomycetes</taxon>
        <taxon>Mycobacteriales</taxon>
        <taxon>Mycobacteriaceae</taxon>
        <taxon>Mycobacterium</taxon>
        <taxon>Mycobacterium tuberculosis complex</taxon>
    </lineage>
</organism>
<dbReference type="GO" id="GO:0006364">
    <property type="term" value="P:rRNA processing"/>
    <property type="evidence" value="ECO:0007669"/>
    <property type="project" value="InterPro"/>
</dbReference>
<keyword evidence="1" id="KW-0378">Hydrolase</keyword>
<dbReference type="InterPro" id="IPR037027">
    <property type="entry name" value="YqgF/RNaseH-like_dom_sf"/>
</dbReference>
<proteinExistence type="predicted"/>
<dbReference type="Pfam" id="PF03652">
    <property type="entry name" value="RuvX"/>
    <property type="match status" value="1"/>
</dbReference>
<dbReference type="EC" id="3.1.-.-" evidence="1"/>
<evidence type="ECO:0000313" key="2">
    <source>
        <dbReference type="Proteomes" id="UP000049023"/>
    </source>
</evidence>
<dbReference type="EMBL" id="CNFU01002842">
    <property type="protein sequence ID" value="CKU63297.1"/>
    <property type="molecule type" value="Genomic_DNA"/>
</dbReference>
<sequence length="60" mass="6441">MRLADERLTTVSAQRSLRQAGVRASEQRAVIDQAAAVAILQSWLDERLAAMAGTQEGSDA</sequence>
<evidence type="ECO:0000313" key="1">
    <source>
        <dbReference type="EMBL" id="CKU63297.1"/>
    </source>
</evidence>
<dbReference type="Proteomes" id="UP000049023">
    <property type="component" value="Unassembled WGS sequence"/>
</dbReference>
<gene>
    <name evidence="1" type="primary">yrrK</name>
    <name evidence="1" type="ORF">ERS027661_05042</name>
</gene>
<name>A0A655AYM3_MYCTX</name>
<dbReference type="SUPFAM" id="SSF53098">
    <property type="entry name" value="Ribonuclease H-like"/>
    <property type="match status" value="1"/>
</dbReference>
<dbReference type="GO" id="GO:0016787">
    <property type="term" value="F:hydrolase activity"/>
    <property type="evidence" value="ECO:0007669"/>
    <property type="project" value="UniProtKB-KW"/>
</dbReference>
<accession>A0A655AYM3</accession>
<reference evidence="1 2" key="1">
    <citation type="submission" date="2015-03" db="EMBL/GenBank/DDBJ databases">
        <authorList>
            <consortium name="Pathogen Informatics"/>
        </authorList>
    </citation>
    <scope>NUCLEOTIDE SEQUENCE [LARGE SCALE GENOMIC DNA]</scope>
    <source>
        <strain evidence="1 2">Bir 187</strain>
    </source>
</reference>